<evidence type="ECO:0000256" key="11">
    <source>
        <dbReference type="ARBA" id="ARBA00022990"/>
    </source>
</evidence>
<evidence type="ECO:0000256" key="5">
    <source>
        <dbReference type="ARBA" id="ARBA00012452"/>
    </source>
</evidence>
<comment type="similarity">
    <text evidence="4">Belongs to the MAPEG family.</text>
</comment>
<keyword evidence="12" id="KW-0496">Mitochondrion</keyword>
<accession>A0A8K0G0W1</accession>
<keyword evidence="13" id="KW-0472">Membrane</keyword>
<evidence type="ECO:0000256" key="10">
    <source>
        <dbReference type="ARBA" id="ARBA00022989"/>
    </source>
</evidence>
<evidence type="ECO:0000256" key="14">
    <source>
        <dbReference type="ARBA" id="ARBA00038540"/>
    </source>
</evidence>
<dbReference type="Pfam" id="PF01124">
    <property type="entry name" value="MAPEG"/>
    <property type="match status" value="1"/>
</dbReference>
<dbReference type="GO" id="GO:0004364">
    <property type="term" value="F:glutathione transferase activity"/>
    <property type="evidence" value="ECO:0007669"/>
    <property type="project" value="UniProtKB-EC"/>
</dbReference>
<dbReference type="AlphaFoldDB" id="A0A8K0G0W1"/>
<keyword evidence="9" id="KW-0256">Endoplasmic reticulum</keyword>
<dbReference type="EC" id="2.5.1.18" evidence="5"/>
<keyword evidence="18" id="KW-1185">Reference proteome</keyword>
<evidence type="ECO:0000256" key="15">
    <source>
        <dbReference type="ARBA" id="ARBA00039397"/>
    </source>
</evidence>
<evidence type="ECO:0000313" key="17">
    <source>
        <dbReference type="EMBL" id="KAF2881624.1"/>
    </source>
</evidence>
<keyword evidence="6" id="KW-0808">Transferase</keyword>
<dbReference type="Proteomes" id="UP000801492">
    <property type="component" value="Unassembled WGS sequence"/>
</dbReference>
<comment type="catalytic activity">
    <reaction evidence="16">
        <text>RX + glutathione = an S-substituted glutathione + a halide anion + H(+)</text>
        <dbReference type="Rhea" id="RHEA:16437"/>
        <dbReference type="ChEBI" id="CHEBI:15378"/>
        <dbReference type="ChEBI" id="CHEBI:16042"/>
        <dbReference type="ChEBI" id="CHEBI:17792"/>
        <dbReference type="ChEBI" id="CHEBI:57925"/>
        <dbReference type="ChEBI" id="CHEBI:90779"/>
        <dbReference type="EC" id="2.5.1.18"/>
    </reaction>
    <physiologicalReaction direction="left-to-right" evidence="16">
        <dbReference type="Rhea" id="RHEA:16438"/>
    </physiologicalReaction>
</comment>
<dbReference type="Gene3D" id="1.20.120.550">
    <property type="entry name" value="Membrane associated eicosanoid/glutathione metabolism-like domain"/>
    <property type="match status" value="1"/>
</dbReference>
<evidence type="ECO:0000256" key="1">
    <source>
        <dbReference type="ARBA" id="ARBA00003701"/>
    </source>
</evidence>
<dbReference type="OrthoDB" id="193139at2759"/>
<sequence length="154" mass="17302">MSIISRLVTFDNPAFNGYVTYGSVLVLKMMLMAPLTSRQRHKLGVPISPEDAFLSKGKEICKSHEDVERVRRAHLNDLENIPIFFLAGFAYLLTDPDPTTALNLFRAYTLARCLHTFVYAVVVVPQPARGLAWATGFFITGYMAVKAICHFKTF</sequence>
<evidence type="ECO:0000256" key="3">
    <source>
        <dbReference type="ARBA" id="ARBA00004477"/>
    </source>
</evidence>
<dbReference type="PANTHER" id="PTHR10689">
    <property type="entry name" value="MICROSOMAL GLUTATHIONE S-TRANSFERASE 1"/>
    <property type="match status" value="1"/>
</dbReference>
<keyword evidence="7" id="KW-0812">Transmembrane</keyword>
<dbReference type="GO" id="GO:0005789">
    <property type="term" value="C:endoplasmic reticulum membrane"/>
    <property type="evidence" value="ECO:0007669"/>
    <property type="project" value="UniProtKB-SubCell"/>
</dbReference>
<evidence type="ECO:0000256" key="16">
    <source>
        <dbReference type="ARBA" id="ARBA00049385"/>
    </source>
</evidence>
<comment type="subcellular location">
    <subcellularLocation>
        <location evidence="3">Endoplasmic reticulum membrane</location>
        <topology evidence="3">Multi-pass membrane protein</topology>
    </subcellularLocation>
    <subcellularLocation>
        <location evidence="2">Mitochondrion outer membrane</location>
    </subcellularLocation>
</comment>
<keyword evidence="11" id="KW-0007">Acetylation</keyword>
<evidence type="ECO:0000256" key="12">
    <source>
        <dbReference type="ARBA" id="ARBA00023128"/>
    </source>
</evidence>
<dbReference type="FunFam" id="1.20.120.550:FF:000002">
    <property type="entry name" value="Microsomal glutathione S-transferase 1"/>
    <property type="match status" value="1"/>
</dbReference>
<comment type="caution">
    <text evidence="17">The sequence shown here is derived from an EMBL/GenBank/DDBJ whole genome shotgun (WGS) entry which is preliminary data.</text>
</comment>
<evidence type="ECO:0000256" key="9">
    <source>
        <dbReference type="ARBA" id="ARBA00022824"/>
    </source>
</evidence>
<dbReference type="GO" id="GO:0005741">
    <property type="term" value="C:mitochondrial outer membrane"/>
    <property type="evidence" value="ECO:0007669"/>
    <property type="project" value="UniProtKB-SubCell"/>
</dbReference>
<keyword evidence="8" id="KW-1000">Mitochondrion outer membrane</keyword>
<evidence type="ECO:0000256" key="6">
    <source>
        <dbReference type="ARBA" id="ARBA00022679"/>
    </source>
</evidence>
<evidence type="ECO:0000256" key="4">
    <source>
        <dbReference type="ARBA" id="ARBA00010459"/>
    </source>
</evidence>
<comment type="subunit">
    <text evidence="14">Homotrimer; The trimer binds only one molecule of glutathione.</text>
</comment>
<dbReference type="InterPro" id="IPR040162">
    <property type="entry name" value="MGST1-like"/>
</dbReference>
<proteinExistence type="inferred from homology"/>
<comment type="function">
    <text evidence="1">Conjugation of reduced glutathione to a wide number of exogenous and endogenous hydrophobic electrophiles.</text>
</comment>
<protein>
    <recommendedName>
        <fullName evidence="15">Microsomal glutathione S-transferase 1</fullName>
        <ecNumber evidence="5">2.5.1.18</ecNumber>
    </recommendedName>
</protein>
<dbReference type="EMBL" id="VTPC01090713">
    <property type="protein sequence ID" value="KAF2881624.1"/>
    <property type="molecule type" value="Genomic_DNA"/>
</dbReference>
<evidence type="ECO:0000256" key="2">
    <source>
        <dbReference type="ARBA" id="ARBA00004294"/>
    </source>
</evidence>
<dbReference type="SUPFAM" id="SSF161084">
    <property type="entry name" value="MAPEG domain-like"/>
    <property type="match status" value="1"/>
</dbReference>
<dbReference type="InterPro" id="IPR001129">
    <property type="entry name" value="Membr-assoc_MAPEG"/>
</dbReference>
<reference evidence="17" key="1">
    <citation type="submission" date="2019-08" db="EMBL/GenBank/DDBJ databases">
        <title>The genome of the North American firefly Photinus pyralis.</title>
        <authorList>
            <consortium name="Photinus pyralis genome working group"/>
            <person name="Fallon T.R."/>
            <person name="Sander Lower S.E."/>
            <person name="Weng J.-K."/>
        </authorList>
    </citation>
    <scope>NUCLEOTIDE SEQUENCE</scope>
    <source>
        <strain evidence="17">TRF0915ILg1</strain>
        <tissue evidence="17">Whole body</tissue>
    </source>
</reference>
<evidence type="ECO:0000256" key="7">
    <source>
        <dbReference type="ARBA" id="ARBA00022692"/>
    </source>
</evidence>
<evidence type="ECO:0000256" key="13">
    <source>
        <dbReference type="ARBA" id="ARBA00023136"/>
    </source>
</evidence>
<gene>
    <name evidence="17" type="ORF">ILUMI_24567</name>
</gene>
<name>A0A8K0G0W1_IGNLU</name>
<dbReference type="PANTHER" id="PTHR10689:SF6">
    <property type="entry name" value="MICROSOMAL GLUTATHIONE S-TRANSFERASE 1"/>
    <property type="match status" value="1"/>
</dbReference>
<evidence type="ECO:0000313" key="18">
    <source>
        <dbReference type="Proteomes" id="UP000801492"/>
    </source>
</evidence>
<organism evidence="17 18">
    <name type="scientific">Ignelater luminosus</name>
    <name type="common">Cucubano</name>
    <name type="synonym">Pyrophorus luminosus</name>
    <dbReference type="NCBI Taxonomy" id="2038154"/>
    <lineage>
        <taxon>Eukaryota</taxon>
        <taxon>Metazoa</taxon>
        <taxon>Ecdysozoa</taxon>
        <taxon>Arthropoda</taxon>
        <taxon>Hexapoda</taxon>
        <taxon>Insecta</taxon>
        <taxon>Pterygota</taxon>
        <taxon>Neoptera</taxon>
        <taxon>Endopterygota</taxon>
        <taxon>Coleoptera</taxon>
        <taxon>Polyphaga</taxon>
        <taxon>Elateriformia</taxon>
        <taxon>Elateroidea</taxon>
        <taxon>Elateridae</taxon>
        <taxon>Agrypninae</taxon>
        <taxon>Pyrophorini</taxon>
        <taxon>Ignelater</taxon>
    </lineage>
</organism>
<dbReference type="InterPro" id="IPR023352">
    <property type="entry name" value="MAPEG-like_dom_sf"/>
</dbReference>
<keyword evidence="10" id="KW-1133">Transmembrane helix</keyword>
<evidence type="ECO:0000256" key="8">
    <source>
        <dbReference type="ARBA" id="ARBA00022787"/>
    </source>
</evidence>